<proteinExistence type="predicted"/>
<name>A0A062V5E3_9EURY</name>
<dbReference type="InterPro" id="IPR036188">
    <property type="entry name" value="FAD/NAD-bd_sf"/>
</dbReference>
<keyword evidence="3" id="KW-1185">Reference proteome</keyword>
<organism evidence="2 3">
    <name type="scientific">Candidatus Methanoperedens nitratireducens</name>
    <dbReference type="NCBI Taxonomy" id="1392998"/>
    <lineage>
        <taxon>Archaea</taxon>
        <taxon>Methanobacteriati</taxon>
        <taxon>Methanobacteriota</taxon>
        <taxon>Stenosarchaea group</taxon>
        <taxon>Methanomicrobia</taxon>
        <taxon>Methanosarcinales</taxon>
        <taxon>ANME-2 cluster</taxon>
        <taxon>Candidatus Methanoperedentaceae</taxon>
        <taxon>Candidatus Methanoperedens</taxon>
    </lineage>
</organism>
<dbReference type="EMBL" id="JMIY01000007">
    <property type="protein sequence ID" value="KCZ71004.1"/>
    <property type="molecule type" value="Genomic_DNA"/>
</dbReference>
<gene>
    <name evidence="2" type="ORF">ANME2D_03033</name>
</gene>
<evidence type="ECO:0000259" key="1">
    <source>
        <dbReference type="Pfam" id="PF01266"/>
    </source>
</evidence>
<reference evidence="2 3" key="1">
    <citation type="journal article" date="2013" name="Nature">
        <title>Anaerobic oxidation of methane coupled to nitrate reduction in a novel archaeal lineage.</title>
        <authorList>
            <person name="Haroon M.F."/>
            <person name="Hu S."/>
            <person name="Shi Y."/>
            <person name="Imelfort M."/>
            <person name="Keller J."/>
            <person name="Hugenholtz P."/>
            <person name="Yuan Z."/>
            <person name="Tyson G.W."/>
        </authorList>
    </citation>
    <scope>NUCLEOTIDE SEQUENCE [LARGE SCALE GENOMIC DNA]</scope>
    <source>
        <strain evidence="2 3">ANME-2d</strain>
    </source>
</reference>
<evidence type="ECO:0000313" key="2">
    <source>
        <dbReference type="EMBL" id="KCZ71004.1"/>
    </source>
</evidence>
<dbReference type="PANTHER" id="PTHR13847:SF274">
    <property type="entry name" value="RIESKE 2FE-2S IRON-SULFUR PROTEIN YHFW-RELATED"/>
    <property type="match status" value="1"/>
</dbReference>
<dbReference type="AlphaFoldDB" id="A0A062V5E3"/>
<dbReference type="InterPro" id="IPR006076">
    <property type="entry name" value="FAD-dep_OxRdtase"/>
</dbReference>
<dbReference type="Pfam" id="PF01266">
    <property type="entry name" value="DAO"/>
    <property type="match status" value="1"/>
</dbReference>
<evidence type="ECO:0000313" key="3">
    <source>
        <dbReference type="Proteomes" id="UP000027153"/>
    </source>
</evidence>
<feature type="domain" description="FAD dependent oxidoreductase" evidence="1">
    <location>
        <begin position="49"/>
        <end position="345"/>
    </location>
</feature>
<dbReference type="SUPFAM" id="SSF51905">
    <property type="entry name" value="FAD/NAD(P)-binding domain"/>
    <property type="match status" value="1"/>
</dbReference>
<dbReference type="Gene3D" id="3.30.9.10">
    <property type="entry name" value="D-Amino Acid Oxidase, subunit A, domain 2"/>
    <property type="match status" value="1"/>
</dbReference>
<comment type="caution">
    <text evidence="2">The sequence shown here is derived from an EMBL/GenBank/DDBJ whole genome shotgun (WGS) entry which is preliminary data.</text>
</comment>
<protein>
    <submittedName>
        <fullName evidence="2">FAD dependent oxidoreductase</fullName>
    </submittedName>
</protein>
<sequence>MGLKRVIRMVEKKNKPKSQYGLAGRAKSFWIASTPETDFPSLPENISVDVAVLGGGIAGITSALFLKDAGLTVAVVEAGRILEGVTGHTTAHISSAHNIIYRYLIDHFGKEGAKQYADANQMAIERIARLVGDNSIACDFRRTSEYIYAENRDDLDKLKTEFEAAESLGLPVSFLDAAPLPFKTYGAIHYQNQAQFHPRKYLLALAKLIPGDGSFIFENTRALDVGAGEPHRIETDKGYLTAKNVIVATHYPILNEGLLFMRMAPYRSYVLGIRVADEIPEEMFDSSEYPSHYIRTQPTPYGPLIIVGGEDHATGHVTDTAEHYKRLERFARDHFQVKSIDYRWST</sequence>
<dbReference type="PANTHER" id="PTHR13847">
    <property type="entry name" value="SARCOSINE DEHYDROGENASE-RELATED"/>
    <property type="match status" value="1"/>
</dbReference>
<dbReference type="Gene3D" id="3.50.50.60">
    <property type="entry name" value="FAD/NAD(P)-binding domain"/>
    <property type="match status" value="1"/>
</dbReference>
<dbReference type="Proteomes" id="UP000027153">
    <property type="component" value="Unassembled WGS sequence"/>
</dbReference>
<dbReference type="GO" id="GO:0005737">
    <property type="term" value="C:cytoplasm"/>
    <property type="evidence" value="ECO:0007669"/>
    <property type="project" value="TreeGrafter"/>
</dbReference>
<accession>A0A062V5E3</accession>